<dbReference type="PROSITE" id="PS50937">
    <property type="entry name" value="HTH_MERR_2"/>
    <property type="match status" value="1"/>
</dbReference>
<dbReference type="SUPFAM" id="SSF46955">
    <property type="entry name" value="Putative DNA-binding domain"/>
    <property type="match status" value="1"/>
</dbReference>
<dbReference type="Proteomes" id="UP000051589">
    <property type="component" value="Unassembled WGS sequence"/>
</dbReference>
<dbReference type="InterPro" id="IPR047057">
    <property type="entry name" value="MerR_fam"/>
</dbReference>
<feature type="domain" description="HTH merR-type" evidence="2">
    <location>
        <begin position="1"/>
        <end position="70"/>
    </location>
</feature>
<dbReference type="RefSeq" id="WP_061776482.1">
    <property type="nucleotide sequence ID" value="NZ_AYZH01000009.1"/>
</dbReference>
<evidence type="ECO:0000259" key="2">
    <source>
        <dbReference type="PROSITE" id="PS50937"/>
    </source>
</evidence>
<dbReference type="SMART" id="SM00422">
    <property type="entry name" value="HTH_MERR"/>
    <property type="match status" value="1"/>
</dbReference>
<comment type="caution">
    <text evidence="3">The sequence shown here is derived from an EMBL/GenBank/DDBJ whole genome shotgun (WGS) entry which is preliminary data.</text>
</comment>
<reference evidence="3 4" key="1">
    <citation type="journal article" date="2015" name="Genome Announc.">
        <title>Expanding the biotechnology potential of lactobacilli through comparative genomics of 213 strains and associated genera.</title>
        <authorList>
            <person name="Sun Z."/>
            <person name="Harris H.M."/>
            <person name="McCann A."/>
            <person name="Guo C."/>
            <person name="Argimon S."/>
            <person name="Zhang W."/>
            <person name="Yang X."/>
            <person name="Jeffery I.B."/>
            <person name="Cooney J.C."/>
            <person name="Kagawa T.F."/>
            <person name="Liu W."/>
            <person name="Song Y."/>
            <person name="Salvetti E."/>
            <person name="Wrobel A."/>
            <person name="Rasinkangas P."/>
            <person name="Parkhill J."/>
            <person name="Rea M.C."/>
            <person name="O'Sullivan O."/>
            <person name="Ritari J."/>
            <person name="Douillard F.P."/>
            <person name="Paul Ross R."/>
            <person name="Yang R."/>
            <person name="Briner A.E."/>
            <person name="Felis G.E."/>
            <person name="de Vos W.M."/>
            <person name="Barrangou R."/>
            <person name="Klaenhammer T.R."/>
            <person name="Caufield P.W."/>
            <person name="Cui Y."/>
            <person name="Zhang H."/>
            <person name="O'Toole P.W."/>
        </authorList>
    </citation>
    <scope>NUCLEOTIDE SEQUENCE [LARGE SCALE GENOMIC DNA]</scope>
    <source>
        <strain evidence="3 4">DSM 21775</strain>
    </source>
</reference>
<dbReference type="PATRIC" id="fig|1423803.3.peg.2122"/>
<keyword evidence="4" id="KW-1185">Reference proteome</keyword>
<dbReference type="InterPro" id="IPR009061">
    <property type="entry name" value="DNA-bd_dom_put_sf"/>
</dbReference>
<gene>
    <name evidence="3" type="ORF">FD13_GL002062</name>
</gene>
<dbReference type="PANTHER" id="PTHR30204:SF82">
    <property type="entry name" value="TRANSCRIPTIONAL REGULATOR, MERR FAMILY"/>
    <property type="match status" value="1"/>
</dbReference>
<dbReference type="GO" id="GO:0003677">
    <property type="term" value="F:DNA binding"/>
    <property type="evidence" value="ECO:0007669"/>
    <property type="project" value="UniProtKB-KW"/>
</dbReference>
<name>A0A0R2DQB5_9LACO</name>
<organism evidence="3 4">
    <name type="scientific">Levilactobacillus senmaizukei DSM 21775 = NBRC 103853</name>
    <dbReference type="NCBI Taxonomy" id="1423803"/>
    <lineage>
        <taxon>Bacteria</taxon>
        <taxon>Bacillati</taxon>
        <taxon>Bacillota</taxon>
        <taxon>Bacilli</taxon>
        <taxon>Lactobacillales</taxon>
        <taxon>Lactobacillaceae</taxon>
        <taxon>Levilactobacillus</taxon>
    </lineage>
</organism>
<dbReference type="InterPro" id="IPR000551">
    <property type="entry name" value="MerR-type_HTH_dom"/>
</dbReference>
<proteinExistence type="predicted"/>
<evidence type="ECO:0000313" key="4">
    <source>
        <dbReference type="Proteomes" id="UP000051589"/>
    </source>
</evidence>
<dbReference type="STRING" id="1423803.FD13_GL002062"/>
<dbReference type="GO" id="GO:0003700">
    <property type="term" value="F:DNA-binding transcription factor activity"/>
    <property type="evidence" value="ECO:0007669"/>
    <property type="project" value="InterPro"/>
</dbReference>
<dbReference type="Pfam" id="PF13411">
    <property type="entry name" value="MerR_1"/>
    <property type="match status" value="1"/>
</dbReference>
<sequence>MYTVKEIAQKFDLTPYTVRYYTDLGLVPTVKRDNNNTRLFGEDSFEWFITILHLKKCGMRISDIKKYVDLCEQGNSTLQARYDYLLKYKKFAYHQLIDAQEQAKFMADKIATYQKWIKEDSKKNHLC</sequence>
<protein>
    <recommendedName>
        <fullName evidence="2">HTH merR-type domain-containing protein</fullName>
    </recommendedName>
</protein>
<dbReference type="OrthoDB" id="9811174at2"/>
<dbReference type="Gene3D" id="1.10.1660.10">
    <property type="match status" value="1"/>
</dbReference>
<accession>A0A0R2DQB5</accession>
<evidence type="ECO:0000256" key="1">
    <source>
        <dbReference type="ARBA" id="ARBA00023125"/>
    </source>
</evidence>
<dbReference type="AlphaFoldDB" id="A0A0R2DQB5"/>
<keyword evidence="1" id="KW-0238">DNA-binding</keyword>
<dbReference type="PANTHER" id="PTHR30204">
    <property type="entry name" value="REDOX-CYCLING DRUG-SENSING TRANSCRIPTIONAL ACTIVATOR SOXR"/>
    <property type="match status" value="1"/>
</dbReference>
<dbReference type="EMBL" id="AYZH01000009">
    <property type="protein sequence ID" value="KRN02189.1"/>
    <property type="molecule type" value="Genomic_DNA"/>
</dbReference>
<evidence type="ECO:0000313" key="3">
    <source>
        <dbReference type="EMBL" id="KRN02189.1"/>
    </source>
</evidence>
<dbReference type="CDD" id="cd01109">
    <property type="entry name" value="HTH_YyaN"/>
    <property type="match status" value="1"/>
</dbReference>